<dbReference type="Proteomes" id="UP000485058">
    <property type="component" value="Unassembled WGS sequence"/>
</dbReference>
<evidence type="ECO:0000313" key="3">
    <source>
        <dbReference type="Proteomes" id="UP000485058"/>
    </source>
</evidence>
<proteinExistence type="predicted"/>
<accession>A0A6A0AIE7</accession>
<sequence length="202" mass="22232">MTRVRKEQRQQSNSLQGTAGGERYLRPRWDSLPMGRSRSRSRERRGGSGRKRCGLPYPCMLPIHYARSQRCHLRRSTACIAGGATAHFSITTPGTPAMPCHEHHPCLAFISSTVTGQQPLAVLAAGSIGVRSTRMKSALLLPLLQPNPFGPSSWQLWKKSVQEVVRVKVEQAMASEAVIKRIAARLREERGKLEAAVAAQVG</sequence>
<keyword evidence="3" id="KW-1185">Reference proteome</keyword>
<feature type="region of interest" description="Disordered" evidence="1">
    <location>
        <begin position="1"/>
        <end position="50"/>
    </location>
</feature>
<feature type="compositionally biased region" description="Basic residues" evidence="1">
    <location>
        <begin position="37"/>
        <end position="50"/>
    </location>
</feature>
<evidence type="ECO:0000313" key="2">
    <source>
        <dbReference type="EMBL" id="GFH32670.1"/>
    </source>
</evidence>
<comment type="caution">
    <text evidence="2">The sequence shown here is derived from an EMBL/GenBank/DDBJ whole genome shotgun (WGS) entry which is preliminary data.</text>
</comment>
<protein>
    <submittedName>
        <fullName evidence="2">Uncharacterized protein</fullName>
    </submittedName>
</protein>
<dbReference type="EMBL" id="BLLF01006950">
    <property type="protein sequence ID" value="GFH32670.1"/>
    <property type="molecule type" value="Genomic_DNA"/>
</dbReference>
<dbReference type="AlphaFoldDB" id="A0A6A0AIE7"/>
<name>A0A6A0AIE7_HAELA</name>
<gene>
    <name evidence="2" type="ORF">HaLaN_31925</name>
</gene>
<evidence type="ECO:0000256" key="1">
    <source>
        <dbReference type="SAM" id="MobiDB-lite"/>
    </source>
</evidence>
<organism evidence="2 3">
    <name type="scientific">Haematococcus lacustris</name>
    <name type="common">Green alga</name>
    <name type="synonym">Haematococcus pluvialis</name>
    <dbReference type="NCBI Taxonomy" id="44745"/>
    <lineage>
        <taxon>Eukaryota</taxon>
        <taxon>Viridiplantae</taxon>
        <taxon>Chlorophyta</taxon>
        <taxon>core chlorophytes</taxon>
        <taxon>Chlorophyceae</taxon>
        <taxon>CS clade</taxon>
        <taxon>Chlamydomonadales</taxon>
        <taxon>Haematococcaceae</taxon>
        <taxon>Haematococcus</taxon>
    </lineage>
</organism>
<reference evidence="2 3" key="1">
    <citation type="submission" date="2020-02" db="EMBL/GenBank/DDBJ databases">
        <title>Draft genome sequence of Haematococcus lacustris strain NIES-144.</title>
        <authorList>
            <person name="Morimoto D."/>
            <person name="Nakagawa S."/>
            <person name="Yoshida T."/>
            <person name="Sawayama S."/>
        </authorList>
    </citation>
    <scope>NUCLEOTIDE SEQUENCE [LARGE SCALE GENOMIC DNA]</scope>
    <source>
        <strain evidence="2 3">NIES-144</strain>
    </source>
</reference>